<dbReference type="InterPro" id="IPR026362">
    <property type="entry name" value="DEXH_lig_assoc"/>
</dbReference>
<evidence type="ECO:0000259" key="12">
    <source>
        <dbReference type="PROSITE" id="PS51194"/>
    </source>
</evidence>
<dbReference type="InterPro" id="IPR001650">
    <property type="entry name" value="Helicase_C-like"/>
</dbReference>
<dbReference type="KEGG" id="lcic:INQ41_05920"/>
<dbReference type="GO" id="GO:0006281">
    <property type="term" value="P:DNA repair"/>
    <property type="evidence" value="ECO:0007669"/>
    <property type="project" value="UniProtKB-KW"/>
</dbReference>
<evidence type="ECO:0000256" key="2">
    <source>
        <dbReference type="ARBA" id="ARBA00022763"/>
    </source>
</evidence>
<dbReference type="InterPro" id="IPR052511">
    <property type="entry name" value="ATP-dep_Helicase"/>
</dbReference>
<evidence type="ECO:0000313" key="13">
    <source>
        <dbReference type="EMBL" id="QOW20545.1"/>
    </source>
</evidence>
<dbReference type="Pfam" id="PF08494">
    <property type="entry name" value="DEAD_assoc"/>
    <property type="match status" value="1"/>
</dbReference>
<sequence>MALRQACCRGRPGRHLAGTGPVSDAPARPRRRASDAALTDWFAARGWRPAPFQREAWRRYLAGESGLLVTPTGSGKTLAALGGPLLQALALDDAPAKARRGVAAAPRLRLLWITPLRALAADTVRSMQEPIAALGVPWTVAMRTGDASARDKRLARKGLSDVLVTTPESFALMLSYPDAAQLLAGVRGVVVDEWHELLGNKRGVLLQLCLARLRGIVPAAPVWGLSATLGNLEEARDVLLPHRPDAPILQFARRRRMTLQTLLPNEGERFPWAGHLGLSQLARVAAVLQKARSSLLFTNTRSQAELWHRALQSVWLDDPKTLALHHGSLDASLRAAAEAGLRDGTVRCVVATSSLDLGVDFPAVDQVLQVGSPKGMARLWQRGGRARHRPGEAGKVICVPTHALELAEYAAARVALAHGRVESRPPLRLSLDVLAQHCVTLALGGGFEPAQLLEEVRGTHAFATLREEAWTAVLDFIVRGGGALENYPDYRRVIRDDDGCYRVHDRRVAFRHRLSIGTITSDGSVQVRYMKGGWLGSVEEAFISRLRPRERFQFAGKTLELVQLRDMTAFVRIAKAGEGRVPRWQGGRMPLSSELGAEVEAILHEPAESPEMRALQPLLDLQSRLSQLPGPDSLLVESIKTRQGWHLFVYPFAGRGVHEGLAALLALRWGREVPNTFSWAVNDYGLVLTAQSEAWPDAPLMQRLLTPEGLLDDLLASLNIAELARRQFREIARVAGLLPPSLPGRAARSLRQLQASSSLLFDVLRQHDPGHVLLAQAEREVMEAQLDVQHLKAVLTRCGERPLALRRPRSLTPLGFPLWAEAIRGQLSTEDWRTRVKRAAQQLEQRHARNA</sequence>
<evidence type="ECO:0000256" key="4">
    <source>
        <dbReference type="ARBA" id="ARBA00022806"/>
    </source>
</evidence>
<evidence type="ECO:0000256" key="6">
    <source>
        <dbReference type="ARBA" id="ARBA00023125"/>
    </source>
</evidence>
<keyword evidence="5" id="KW-0067">ATP-binding</keyword>
<keyword evidence="1" id="KW-0547">Nucleotide-binding</keyword>
<evidence type="ECO:0000256" key="3">
    <source>
        <dbReference type="ARBA" id="ARBA00022801"/>
    </source>
</evidence>
<keyword evidence="14" id="KW-1185">Reference proteome</keyword>
<dbReference type="InterPro" id="IPR045628">
    <property type="entry name" value="Lhr_WH_dom"/>
</dbReference>
<evidence type="ECO:0000256" key="9">
    <source>
        <dbReference type="ARBA" id="ARBA00093467"/>
    </source>
</evidence>
<organism evidence="13 14">
    <name type="scientific">Novilysobacter ciconiae</name>
    <dbReference type="NCBI Taxonomy" id="2781022"/>
    <lineage>
        <taxon>Bacteria</taxon>
        <taxon>Pseudomonadati</taxon>
        <taxon>Pseudomonadota</taxon>
        <taxon>Gammaproteobacteria</taxon>
        <taxon>Lysobacterales</taxon>
        <taxon>Lysobacteraceae</taxon>
        <taxon>Novilysobacter</taxon>
    </lineage>
</organism>
<dbReference type="InterPro" id="IPR027417">
    <property type="entry name" value="P-loop_NTPase"/>
</dbReference>
<evidence type="ECO:0000256" key="7">
    <source>
        <dbReference type="ARBA" id="ARBA00023204"/>
    </source>
</evidence>
<keyword evidence="8" id="KW-0413">Isomerase</keyword>
<dbReference type="PROSITE" id="PS51194">
    <property type="entry name" value="HELICASE_CTER"/>
    <property type="match status" value="1"/>
</dbReference>
<evidence type="ECO:0000256" key="1">
    <source>
        <dbReference type="ARBA" id="ARBA00022741"/>
    </source>
</evidence>
<keyword evidence="6" id="KW-0238">DNA-binding</keyword>
<evidence type="ECO:0000313" key="14">
    <source>
        <dbReference type="Proteomes" id="UP000594059"/>
    </source>
</evidence>
<feature type="domain" description="Helicase C-terminal" evidence="12">
    <location>
        <begin position="280"/>
        <end position="432"/>
    </location>
</feature>
<dbReference type="SMART" id="SM00487">
    <property type="entry name" value="DEXDc"/>
    <property type="match status" value="1"/>
</dbReference>
<comment type="similarity">
    <text evidence="9">Belongs to the Lhr helicase family. Lhr-Core subfamily.</text>
</comment>
<dbReference type="GO" id="GO:0003677">
    <property type="term" value="F:DNA binding"/>
    <property type="evidence" value="ECO:0007669"/>
    <property type="project" value="UniProtKB-KW"/>
</dbReference>
<keyword evidence="7" id="KW-0234">DNA repair</keyword>
<accession>A0A7S6UHU9</accession>
<feature type="region of interest" description="Disordered" evidence="10">
    <location>
        <begin position="10"/>
        <end position="30"/>
    </location>
</feature>
<protein>
    <submittedName>
        <fullName evidence="13">Ligase-associated DNA damage response DEXH box helicase</fullName>
    </submittedName>
</protein>
<keyword evidence="13" id="KW-0436">Ligase</keyword>
<dbReference type="PROSITE" id="PS51192">
    <property type="entry name" value="HELICASE_ATP_BIND_1"/>
    <property type="match status" value="1"/>
</dbReference>
<dbReference type="Pfam" id="PF00271">
    <property type="entry name" value="Helicase_C"/>
    <property type="match status" value="1"/>
</dbReference>
<keyword evidence="3" id="KW-0378">Hydrolase</keyword>
<dbReference type="SUPFAM" id="SSF52540">
    <property type="entry name" value="P-loop containing nucleoside triphosphate hydrolases"/>
    <property type="match status" value="1"/>
</dbReference>
<dbReference type="InterPro" id="IPR013701">
    <property type="entry name" value="Lhr-like_DEAD/DEAH_assoc"/>
</dbReference>
<dbReference type="InterPro" id="IPR014001">
    <property type="entry name" value="Helicase_ATP-bd"/>
</dbReference>
<reference evidence="13 14" key="1">
    <citation type="submission" date="2020-10" db="EMBL/GenBank/DDBJ databases">
        <title>complete genome sequencing of Lysobacter sp. H21R20.</title>
        <authorList>
            <person name="Bae J.-W."/>
            <person name="Lee S.-Y."/>
        </authorList>
    </citation>
    <scope>NUCLEOTIDE SEQUENCE [LARGE SCALE GENOMIC DNA]</scope>
    <source>
        <strain evidence="13 14">H21R20</strain>
    </source>
</reference>
<dbReference type="InterPro" id="IPR011545">
    <property type="entry name" value="DEAD/DEAH_box_helicase_dom"/>
</dbReference>
<dbReference type="GO" id="GO:0016874">
    <property type="term" value="F:ligase activity"/>
    <property type="evidence" value="ECO:0007669"/>
    <property type="project" value="UniProtKB-KW"/>
</dbReference>
<dbReference type="PANTHER" id="PTHR47962:SF3">
    <property type="entry name" value="LARGE ATP-DEPENDENT HELICASE-RELATED PROTEIN"/>
    <property type="match status" value="1"/>
</dbReference>
<keyword evidence="2" id="KW-0227">DNA damage</keyword>
<dbReference type="GO" id="GO:0005524">
    <property type="term" value="F:ATP binding"/>
    <property type="evidence" value="ECO:0007669"/>
    <property type="project" value="UniProtKB-KW"/>
</dbReference>
<evidence type="ECO:0000259" key="11">
    <source>
        <dbReference type="PROSITE" id="PS51192"/>
    </source>
</evidence>
<feature type="domain" description="Helicase ATP-binding" evidence="11">
    <location>
        <begin position="57"/>
        <end position="247"/>
    </location>
</feature>
<dbReference type="AlphaFoldDB" id="A0A7S6UHU9"/>
<dbReference type="PIRSF" id="PIRSF037307">
    <property type="entry name" value="Lhr-like_helic_prd"/>
    <property type="match status" value="1"/>
</dbReference>
<dbReference type="EMBL" id="CP063656">
    <property type="protein sequence ID" value="QOW20545.1"/>
    <property type="molecule type" value="Genomic_DNA"/>
</dbReference>
<name>A0A7S6UHU9_9GAMM</name>
<dbReference type="GO" id="GO:0016887">
    <property type="term" value="F:ATP hydrolysis activity"/>
    <property type="evidence" value="ECO:0007669"/>
    <property type="project" value="TreeGrafter"/>
</dbReference>
<evidence type="ECO:0000256" key="10">
    <source>
        <dbReference type="SAM" id="MobiDB-lite"/>
    </source>
</evidence>
<evidence type="ECO:0000256" key="8">
    <source>
        <dbReference type="ARBA" id="ARBA00023235"/>
    </source>
</evidence>
<dbReference type="PANTHER" id="PTHR47962">
    <property type="entry name" value="ATP-DEPENDENT HELICASE LHR-RELATED-RELATED"/>
    <property type="match status" value="1"/>
</dbReference>
<gene>
    <name evidence="13" type="ORF">INQ41_05920</name>
</gene>
<dbReference type="NCBIfam" id="TIGR04121">
    <property type="entry name" value="DEXH_lig_assoc"/>
    <property type="match status" value="1"/>
</dbReference>
<dbReference type="Pfam" id="PF19306">
    <property type="entry name" value="WHD_Lhr"/>
    <property type="match status" value="1"/>
</dbReference>
<dbReference type="Gene3D" id="3.40.50.300">
    <property type="entry name" value="P-loop containing nucleotide triphosphate hydrolases"/>
    <property type="match status" value="2"/>
</dbReference>
<dbReference type="InterPro" id="IPR017170">
    <property type="entry name" value="Lhr-like"/>
</dbReference>
<evidence type="ECO:0000256" key="5">
    <source>
        <dbReference type="ARBA" id="ARBA00022840"/>
    </source>
</evidence>
<dbReference type="SMART" id="SM00490">
    <property type="entry name" value="HELICc"/>
    <property type="match status" value="1"/>
</dbReference>
<dbReference type="Pfam" id="PF00270">
    <property type="entry name" value="DEAD"/>
    <property type="match status" value="1"/>
</dbReference>
<dbReference type="GO" id="GO:0004386">
    <property type="term" value="F:helicase activity"/>
    <property type="evidence" value="ECO:0007669"/>
    <property type="project" value="UniProtKB-KW"/>
</dbReference>
<proteinExistence type="inferred from homology"/>
<keyword evidence="4" id="KW-0347">Helicase</keyword>
<dbReference type="Proteomes" id="UP000594059">
    <property type="component" value="Chromosome"/>
</dbReference>